<keyword evidence="4" id="KW-1185">Reference proteome</keyword>
<keyword evidence="2" id="KW-0472">Membrane</keyword>
<evidence type="ECO:0000256" key="2">
    <source>
        <dbReference type="SAM" id="Phobius"/>
    </source>
</evidence>
<evidence type="ECO:0000313" key="4">
    <source>
        <dbReference type="Proteomes" id="UP000614741"/>
    </source>
</evidence>
<protein>
    <recommendedName>
        <fullName evidence="5">ATP-grasp domain-containing protein</fullName>
    </recommendedName>
</protein>
<keyword evidence="2" id="KW-0812">Transmembrane</keyword>
<name>A0ABQ4DM70_9CELL</name>
<evidence type="ECO:0000256" key="1">
    <source>
        <dbReference type="SAM" id="MobiDB-lite"/>
    </source>
</evidence>
<dbReference type="PANTHER" id="PTHR39217">
    <property type="match status" value="1"/>
</dbReference>
<accession>A0ABQ4DM70</accession>
<dbReference type="InterPro" id="IPR019099">
    <property type="entry name" value="Uncharacterised_PGPGW_TM"/>
</dbReference>
<dbReference type="PANTHER" id="PTHR39217:SF1">
    <property type="entry name" value="GLUTATHIONE SYNTHETASE"/>
    <property type="match status" value="1"/>
</dbReference>
<evidence type="ECO:0008006" key="5">
    <source>
        <dbReference type="Google" id="ProtNLM"/>
    </source>
</evidence>
<dbReference type="Pfam" id="PF09656">
    <property type="entry name" value="PGPGW"/>
    <property type="match status" value="1"/>
</dbReference>
<feature type="transmembrane region" description="Helical" evidence="2">
    <location>
        <begin position="348"/>
        <end position="365"/>
    </location>
</feature>
<sequence length="413" mass="43507">MGVVVTDTYPAEDLDHDTAPLVAALRARGIDATATVWHDAGVDWASYDLLVLRSPWDYPDRLPELLAWLDHVEGVTRVLNPPALVRWNLDKRYLAQLADRGVAVVPTTYRTSLDDVRADLAGAAPGARVVLKPAVSAGARDTGLFRADDPAALALAARIVDRGGVVMVQPEVPELSAGREKALYVVDGRLTHAIAKGALLAPGGGLLGGVYAEHPEQVDVTDAEAAFARAVVAAVSDATGLGVPLYARIDTVDSAEHGLVLLEAELFEPALNLHVVPEVTDVVADAVQARVEDPVRSGAMAAWSRRWTRARAQIDALPRPVRVVAVAVVGGTVLLTGVAMLVLPGPGIVAILAGLAVLATEFAWARRWLERAHAAGRTGLDKGRQAWGRRRSAPAPGTAAPGAARHDAPTDHT</sequence>
<proteinExistence type="predicted"/>
<dbReference type="Proteomes" id="UP000614741">
    <property type="component" value="Unassembled WGS sequence"/>
</dbReference>
<dbReference type="SUPFAM" id="SSF56059">
    <property type="entry name" value="Glutathione synthetase ATP-binding domain-like"/>
    <property type="match status" value="1"/>
</dbReference>
<feature type="compositionally biased region" description="Basic and acidic residues" evidence="1">
    <location>
        <begin position="404"/>
        <end position="413"/>
    </location>
</feature>
<organism evidence="3 4">
    <name type="scientific">Cellulomonas phragmiteti</name>
    <dbReference type="NCBI Taxonomy" id="478780"/>
    <lineage>
        <taxon>Bacteria</taxon>
        <taxon>Bacillati</taxon>
        <taxon>Actinomycetota</taxon>
        <taxon>Actinomycetes</taxon>
        <taxon>Micrococcales</taxon>
        <taxon>Cellulomonadaceae</taxon>
        <taxon>Cellulomonas</taxon>
    </lineage>
</organism>
<dbReference type="EMBL" id="BONP01000012">
    <property type="protein sequence ID" value="GIG40439.1"/>
    <property type="molecule type" value="Genomic_DNA"/>
</dbReference>
<evidence type="ECO:0000313" key="3">
    <source>
        <dbReference type="EMBL" id="GIG40439.1"/>
    </source>
</evidence>
<comment type="caution">
    <text evidence="3">The sequence shown here is derived from an EMBL/GenBank/DDBJ whole genome shotgun (WGS) entry which is preliminary data.</text>
</comment>
<feature type="region of interest" description="Disordered" evidence="1">
    <location>
        <begin position="379"/>
        <end position="413"/>
    </location>
</feature>
<reference evidence="3 4" key="1">
    <citation type="submission" date="2021-01" db="EMBL/GenBank/DDBJ databases">
        <title>Whole genome shotgun sequence of Cellulomonas phragmiteti NBRC 110785.</title>
        <authorList>
            <person name="Komaki H."/>
            <person name="Tamura T."/>
        </authorList>
    </citation>
    <scope>NUCLEOTIDE SEQUENCE [LARGE SCALE GENOMIC DNA]</scope>
    <source>
        <strain evidence="3 4">NBRC 110785</strain>
    </source>
</reference>
<dbReference type="InterPro" id="IPR053191">
    <property type="entry name" value="DcsG_Biosynth_Enzyme"/>
</dbReference>
<gene>
    <name evidence="3" type="ORF">Cph01nite_22010</name>
</gene>
<feature type="compositionally biased region" description="Low complexity" evidence="1">
    <location>
        <begin position="393"/>
        <end position="403"/>
    </location>
</feature>
<keyword evidence="2" id="KW-1133">Transmembrane helix</keyword>
<feature type="transmembrane region" description="Helical" evidence="2">
    <location>
        <begin position="321"/>
        <end position="342"/>
    </location>
</feature>